<dbReference type="Proteomes" id="UP001054945">
    <property type="component" value="Unassembled WGS sequence"/>
</dbReference>
<organism evidence="1 2">
    <name type="scientific">Caerostris extrusa</name>
    <name type="common">Bark spider</name>
    <name type="synonym">Caerostris bankana</name>
    <dbReference type="NCBI Taxonomy" id="172846"/>
    <lineage>
        <taxon>Eukaryota</taxon>
        <taxon>Metazoa</taxon>
        <taxon>Ecdysozoa</taxon>
        <taxon>Arthropoda</taxon>
        <taxon>Chelicerata</taxon>
        <taxon>Arachnida</taxon>
        <taxon>Araneae</taxon>
        <taxon>Araneomorphae</taxon>
        <taxon>Entelegynae</taxon>
        <taxon>Araneoidea</taxon>
        <taxon>Araneidae</taxon>
        <taxon>Caerostris</taxon>
    </lineage>
</organism>
<proteinExistence type="predicted"/>
<keyword evidence="2" id="KW-1185">Reference proteome</keyword>
<gene>
    <name evidence="1" type="ORF">CEXT_743121</name>
</gene>
<comment type="caution">
    <text evidence="1">The sequence shown here is derived from an EMBL/GenBank/DDBJ whole genome shotgun (WGS) entry which is preliminary data.</text>
</comment>
<dbReference type="EMBL" id="BPLR01012963">
    <property type="protein sequence ID" value="GIY57804.1"/>
    <property type="molecule type" value="Genomic_DNA"/>
</dbReference>
<accession>A0AAV4UJ61</accession>
<protein>
    <submittedName>
        <fullName evidence="1">Uncharacterized protein</fullName>
    </submittedName>
</protein>
<evidence type="ECO:0000313" key="2">
    <source>
        <dbReference type="Proteomes" id="UP001054945"/>
    </source>
</evidence>
<name>A0AAV4UJ61_CAEEX</name>
<sequence length="79" mass="8983">MISWESDNFLMGWIIADKNQSRFTSKCPPEALSSFSTPVSWIVVSAYSPSQYTHSPKFHNHGHDVNVKKNGYLHDTLVD</sequence>
<reference evidence="1 2" key="1">
    <citation type="submission" date="2021-06" db="EMBL/GenBank/DDBJ databases">
        <title>Caerostris extrusa draft genome.</title>
        <authorList>
            <person name="Kono N."/>
            <person name="Arakawa K."/>
        </authorList>
    </citation>
    <scope>NUCLEOTIDE SEQUENCE [LARGE SCALE GENOMIC DNA]</scope>
</reference>
<evidence type="ECO:0000313" key="1">
    <source>
        <dbReference type="EMBL" id="GIY57804.1"/>
    </source>
</evidence>
<dbReference type="AlphaFoldDB" id="A0AAV4UJ61"/>